<evidence type="ECO:0000313" key="3">
    <source>
        <dbReference type="Proteomes" id="UP001363151"/>
    </source>
</evidence>
<name>A0ABR1FQF2_AURAN</name>
<sequence length="76" mass="8078">MLRLGILAALVAGLPGCRAFVGNARDDIVKTFMEKVNVSAPGVVRDENQLSKQGDEFQPEWLAANGNVSAFGSCAR</sequence>
<comment type="caution">
    <text evidence="2">The sequence shown here is derived from an EMBL/GenBank/DDBJ whole genome shotgun (WGS) entry which is preliminary data.</text>
</comment>
<dbReference type="Proteomes" id="UP001363151">
    <property type="component" value="Unassembled WGS sequence"/>
</dbReference>
<feature type="chain" id="PRO_5047443202" evidence="1">
    <location>
        <begin position="20"/>
        <end position="76"/>
    </location>
</feature>
<evidence type="ECO:0000313" key="2">
    <source>
        <dbReference type="EMBL" id="KAK7235681.1"/>
    </source>
</evidence>
<evidence type="ECO:0000256" key="1">
    <source>
        <dbReference type="SAM" id="SignalP"/>
    </source>
</evidence>
<accession>A0ABR1FQF2</accession>
<keyword evidence="3" id="KW-1185">Reference proteome</keyword>
<reference evidence="2 3" key="1">
    <citation type="submission" date="2024-03" db="EMBL/GenBank/DDBJ databases">
        <title>Aureococcus anophagefferens CCMP1851 and Kratosvirus quantuckense: Draft genome of a second virus-susceptible host strain in the model system.</title>
        <authorList>
            <person name="Chase E."/>
            <person name="Truchon A.R."/>
            <person name="Schepens W."/>
            <person name="Wilhelm S.W."/>
        </authorList>
    </citation>
    <scope>NUCLEOTIDE SEQUENCE [LARGE SCALE GENOMIC DNA]</scope>
    <source>
        <strain evidence="2 3">CCMP1851</strain>
    </source>
</reference>
<proteinExistence type="predicted"/>
<organism evidence="2 3">
    <name type="scientific">Aureococcus anophagefferens</name>
    <name type="common">Harmful bloom alga</name>
    <dbReference type="NCBI Taxonomy" id="44056"/>
    <lineage>
        <taxon>Eukaryota</taxon>
        <taxon>Sar</taxon>
        <taxon>Stramenopiles</taxon>
        <taxon>Ochrophyta</taxon>
        <taxon>Pelagophyceae</taxon>
        <taxon>Pelagomonadales</taxon>
        <taxon>Pelagomonadaceae</taxon>
        <taxon>Aureococcus</taxon>
    </lineage>
</organism>
<gene>
    <name evidence="2" type="ORF">SO694_00066173</name>
</gene>
<keyword evidence="1" id="KW-0732">Signal</keyword>
<protein>
    <submittedName>
        <fullName evidence="2">Uncharacterized protein</fullName>
    </submittedName>
</protein>
<feature type="signal peptide" evidence="1">
    <location>
        <begin position="1"/>
        <end position="19"/>
    </location>
</feature>
<dbReference type="EMBL" id="JBBJCI010000291">
    <property type="protein sequence ID" value="KAK7235681.1"/>
    <property type="molecule type" value="Genomic_DNA"/>
</dbReference>